<sequence>MPITVRDLLADPGLGLRAVTDGVDLDAPISWTASTELEDPSPFLSGAEVVLTVGLRQRTTAAQRRFVASLASAGAVGLGFGTGLGHDAVPAATRAEAERTGLTVFEVPYAVPFLAITRRVAQAHADQASARLEGLLRDHQVLAHALLTGRGLPGLLTALAGMLGTDVALTQYGSVLHTAPRSRLPDESWTPVAISTGSADASTLAVRALPADADILAYAQGLVSLELSSQSRHRASLRQVRGQVLGDIVRGTVTGAEAASRIESVGLQPRRRHRVLALSLPQGRGHGHDRLLAALPLPGPAADLVTAVLQETLLIIVPEGGARSGRDVAELIAAHVEAAGLSGRIGVGGAYPHPEGLRWSWFEARQALSRGGRINDVEKLSLTGLLLASDDVPLGAMSDEVLAPVRASDAEHGTQLMITLARYLDLNGSTSAVAADLVLHRNTVRYRLAQIETLTGLDPGVTADRVQLWLALTVDRLRRGE</sequence>
<dbReference type="InterPro" id="IPR041522">
    <property type="entry name" value="CdaR_GGDEF"/>
</dbReference>
<evidence type="ECO:0000256" key="1">
    <source>
        <dbReference type="ARBA" id="ARBA00006754"/>
    </source>
</evidence>
<accession>A0A1R1LP03</accession>
<feature type="domain" description="PucR C-terminal helix-turn-helix" evidence="3">
    <location>
        <begin position="416"/>
        <end position="473"/>
    </location>
</feature>
<reference evidence="5 6" key="1">
    <citation type="submission" date="2016-12" db="EMBL/GenBank/DDBJ databases">
        <title>Draft genome of Tersicoccus phoenicis 1P05MA.</title>
        <authorList>
            <person name="Nakajima Y."/>
            <person name="Yoshizawa S."/>
            <person name="Nakamura K."/>
            <person name="Ogura Y."/>
            <person name="Hayashi T."/>
            <person name="Kogure K."/>
        </authorList>
    </citation>
    <scope>NUCLEOTIDE SEQUENCE [LARGE SCALE GENOMIC DNA]</scope>
    <source>
        <strain evidence="5 6">1p05MA</strain>
    </source>
</reference>
<dbReference type="Proteomes" id="UP000187085">
    <property type="component" value="Unassembled WGS sequence"/>
</dbReference>
<evidence type="ECO:0000313" key="6">
    <source>
        <dbReference type="Proteomes" id="UP000187085"/>
    </source>
</evidence>
<protein>
    <recommendedName>
        <fullName evidence="7">PucR family transcriptional regulator</fullName>
    </recommendedName>
</protein>
<dbReference type="STRING" id="554083.BKD30_00855"/>
<proteinExistence type="inferred from homology"/>
<evidence type="ECO:0008006" key="7">
    <source>
        <dbReference type="Google" id="ProtNLM"/>
    </source>
</evidence>
<feature type="domain" description="CdaR GGDEF-like" evidence="4">
    <location>
        <begin position="255"/>
        <end position="368"/>
    </location>
</feature>
<organism evidence="5 6">
    <name type="scientific">Tersicoccus phoenicis</name>
    <dbReference type="NCBI Taxonomy" id="554083"/>
    <lineage>
        <taxon>Bacteria</taxon>
        <taxon>Bacillati</taxon>
        <taxon>Actinomycetota</taxon>
        <taxon>Actinomycetes</taxon>
        <taxon>Micrococcales</taxon>
        <taxon>Micrococcaceae</taxon>
        <taxon>Tersicoccus</taxon>
    </lineage>
</organism>
<dbReference type="InterPro" id="IPR042070">
    <property type="entry name" value="PucR_C-HTH_sf"/>
</dbReference>
<evidence type="ECO:0000259" key="3">
    <source>
        <dbReference type="Pfam" id="PF13556"/>
    </source>
</evidence>
<gene>
    <name evidence="5" type="ORF">BKD30_00855</name>
</gene>
<dbReference type="Pfam" id="PF07905">
    <property type="entry name" value="PucR"/>
    <property type="match status" value="1"/>
</dbReference>
<dbReference type="RefSeq" id="WP_076700719.1">
    <property type="nucleotide sequence ID" value="NZ_MRDE01000006.1"/>
</dbReference>
<dbReference type="Pfam" id="PF13556">
    <property type="entry name" value="HTH_30"/>
    <property type="match status" value="1"/>
</dbReference>
<dbReference type="PANTHER" id="PTHR33744">
    <property type="entry name" value="CARBOHYDRATE DIACID REGULATOR"/>
    <property type="match status" value="1"/>
</dbReference>
<evidence type="ECO:0000259" key="4">
    <source>
        <dbReference type="Pfam" id="PF17853"/>
    </source>
</evidence>
<dbReference type="InterPro" id="IPR051448">
    <property type="entry name" value="CdaR-like_regulators"/>
</dbReference>
<dbReference type="InterPro" id="IPR012914">
    <property type="entry name" value="PucR_dom"/>
</dbReference>
<dbReference type="OrthoDB" id="8450798at2"/>
<name>A0A1R1LP03_9MICC</name>
<dbReference type="AlphaFoldDB" id="A0A1R1LP03"/>
<keyword evidence="6" id="KW-1185">Reference proteome</keyword>
<comment type="similarity">
    <text evidence="1">Belongs to the CdaR family.</text>
</comment>
<evidence type="ECO:0000259" key="2">
    <source>
        <dbReference type="Pfam" id="PF07905"/>
    </source>
</evidence>
<comment type="caution">
    <text evidence="5">The sequence shown here is derived from an EMBL/GenBank/DDBJ whole genome shotgun (WGS) entry which is preliminary data.</text>
</comment>
<dbReference type="PANTHER" id="PTHR33744:SF7">
    <property type="entry name" value="PUCR FAMILY TRANSCRIPTIONAL REGULATOR"/>
    <property type="match status" value="1"/>
</dbReference>
<feature type="domain" description="Purine catabolism PurC-like" evidence="2">
    <location>
        <begin position="7"/>
        <end position="122"/>
    </location>
</feature>
<dbReference type="Pfam" id="PF17853">
    <property type="entry name" value="GGDEF_2"/>
    <property type="match status" value="1"/>
</dbReference>
<dbReference type="Gene3D" id="1.10.10.2840">
    <property type="entry name" value="PucR C-terminal helix-turn-helix domain"/>
    <property type="match status" value="1"/>
</dbReference>
<dbReference type="InterPro" id="IPR025736">
    <property type="entry name" value="PucR_C-HTH_dom"/>
</dbReference>
<evidence type="ECO:0000313" key="5">
    <source>
        <dbReference type="EMBL" id="OMH29277.1"/>
    </source>
</evidence>
<dbReference type="EMBL" id="MRDE01000006">
    <property type="protein sequence ID" value="OMH29277.1"/>
    <property type="molecule type" value="Genomic_DNA"/>
</dbReference>